<dbReference type="InterPro" id="IPR030184">
    <property type="entry name" value="WAT1-related"/>
</dbReference>
<comment type="subcellular location">
    <subcellularLocation>
        <location evidence="1">Membrane</location>
        <topology evidence="1">Multi-pass membrane protein</topology>
    </subcellularLocation>
</comment>
<dbReference type="InterPro" id="IPR037185">
    <property type="entry name" value="EmrE-like"/>
</dbReference>
<dbReference type="GO" id="GO:0016020">
    <property type="term" value="C:membrane"/>
    <property type="evidence" value="ECO:0007669"/>
    <property type="project" value="UniProtKB-SubCell"/>
</dbReference>
<feature type="transmembrane region" description="Helical" evidence="6">
    <location>
        <begin position="643"/>
        <end position="660"/>
    </location>
</feature>
<feature type="transmembrane region" description="Helical" evidence="6">
    <location>
        <begin position="248"/>
        <end position="267"/>
    </location>
</feature>
<dbReference type="InterPro" id="IPR000620">
    <property type="entry name" value="EamA_dom"/>
</dbReference>
<keyword evidence="4 6" id="KW-1133">Transmembrane helix</keyword>
<evidence type="ECO:0000256" key="2">
    <source>
        <dbReference type="ARBA" id="ARBA00007635"/>
    </source>
</evidence>
<evidence type="ECO:0000259" key="7">
    <source>
        <dbReference type="Pfam" id="PF00892"/>
    </source>
</evidence>
<dbReference type="SUPFAM" id="SSF103481">
    <property type="entry name" value="Multidrug resistance efflux transporter EmrE"/>
    <property type="match status" value="4"/>
</dbReference>
<feature type="transmembrane region" description="Helical" evidence="6">
    <location>
        <begin position="375"/>
        <end position="395"/>
    </location>
</feature>
<name>A0A0E0MXS7_ORYRU</name>
<evidence type="ECO:0000256" key="6">
    <source>
        <dbReference type="SAM" id="Phobius"/>
    </source>
</evidence>
<feature type="transmembrane region" description="Helical" evidence="6">
    <location>
        <begin position="818"/>
        <end position="839"/>
    </location>
</feature>
<dbReference type="eggNOG" id="ENOG502SIQU">
    <property type="taxonomic scope" value="Eukaryota"/>
</dbReference>
<feature type="transmembrane region" description="Helical" evidence="6">
    <location>
        <begin position="754"/>
        <end position="774"/>
    </location>
</feature>
<feature type="domain" description="EamA" evidence="7">
    <location>
        <begin position="557"/>
        <end position="681"/>
    </location>
</feature>
<evidence type="ECO:0000256" key="1">
    <source>
        <dbReference type="ARBA" id="ARBA00004141"/>
    </source>
</evidence>
<dbReference type="PANTHER" id="PTHR31218">
    <property type="entry name" value="WAT1-RELATED PROTEIN"/>
    <property type="match status" value="1"/>
</dbReference>
<dbReference type="Gramene" id="ORUFI01G21270.1">
    <property type="protein sequence ID" value="ORUFI01G21270.1"/>
    <property type="gene ID" value="ORUFI01G21270"/>
</dbReference>
<feature type="transmembrane region" description="Helical" evidence="6">
    <location>
        <begin position="324"/>
        <end position="344"/>
    </location>
</feature>
<feature type="transmembrane region" description="Helical" evidence="6">
    <location>
        <begin position="143"/>
        <end position="163"/>
    </location>
</feature>
<feature type="transmembrane region" description="Helical" evidence="6">
    <location>
        <begin position="845"/>
        <end position="864"/>
    </location>
</feature>
<dbReference type="AlphaFoldDB" id="A0A0E0MXS7"/>
<evidence type="ECO:0000256" key="3">
    <source>
        <dbReference type="ARBA" id="ARBA00022692"/>
    </source>
</evidence>
<feature type="transmembrane region" description="Helical" evidence="6">
    <location>
        <begin position="175"/>
        <end position="196"/>
    </location>
</feature>
<feature type="domain" description="EamA" evidence="7">
    <location>
        <begin position="724"/>
        <end position="862"/>
    </location>
</feature>
<dbReference type="Pfam" id="PF00892">
    <property type="entry name" value="EamA"/>
    <property type="match status" value="3"/>
</dbReference>
<keyword evidence="5 6" id="KW-0472">Membrane</keyword>
<feature type="transmembrane region" description="Helical" evidence="6">
    <location>
        <begin position="407"/>
        <end position="428"/>
    </location>
</feature>
<organism evidence="8 9">
    <name type="scientific">Oryza rufipogon</name>
    <name type="common">Brownbeard rice</name>
    <name type="synonym">Asian wild rice</name>
    <dbReference type="NCBI Taxonomy" id="4529"/>
    <lineage>
        <taxon>Eukaryota</taxon>
        <taxon>Viridiplantae</taxon>
        <taxon>Streptophyta</taxon>
        <taxon>Embryophyta</taxon>
        <taxon>Tracheophyta</taxon>
        <taxon>Spermatophyta</taxon>
        <taxon>Magnoliopsida</taxon>
        <taxon>Liliopsida</taxon>
        <taxon>Poales</taxon>
        <taxon>Poaceae</taxon>
        <taxon>BOP clade</taxon>
        <taxon>Oryzoideae</taxon>
        <taxon>Oryzeae</taxon>
        <taxon>Oryzinae</taxon>
        <taxon>Oryza</taxon>
    </lineage>
</organism>
<dbReference type="Proteomes" id="UP000008022">
    <property type="component" value="Unassembled WGS sequence"/>
</dbReference>
<feature type="transmembrane region" description="Helical" evidence="6">
    <location>
        <begin position="96"/>
        <end position="115"/>
    </location>
</feature>
<evidence type="ECO:0000313" key="9">
    <source>
        <dbReference type="Proteomes" id="UP000008022"/>
    </source>
</evidence>
<feature type="transmembrane region" description="Helical" evidence="6">
    <location>
        <begin position="672"/>
        <end position="691"/>
    </location>
</feature>
<feature type="transmembrane region" description="Helical" evidence="6">
    <location>
        <begin position="440"/>
        <end position="459"/>
    </location>
</feature>
<feature type="transmembrane region" description="Helical" evidence="6">
    <location>
        <begin position="43"/>
        <end position="61"/>
    </location>
</feature>
<feature type="transmembrane region" description="Helical" evidence="6">
    <location>
        <begin position="610"/>
        <end position="631"/>
    </location>
</feature>
<dbReference type="STRING" id="4529.A0A0E0MXS7"/>
<evidence type="ECO:0000256" key="4">
    <source>
        <dbReference type="ARBA" id="ARBA00022989"/>
    </source>
</evidence>
<protein>
    <recommendedName>
        <fullName evidence="7">EamA domain-containing protein</fullName>
    </recommendedName>
</protein>
<keyword evidence="3 6" id="KW-0812">Transmembrane</keyword>
<feature type="transmembrane region" description="Helical" evidence="6">
    <location>
        <begin position="786"/>
        <end position="806"/>
    </location>
</feature>
<dbReference type="GO" id="GO:0022857">
    <property type="term" value="F:transmembrane transporter activity"/>
    <property type="evidence" value="ECO:0007669"/>
    <property type="project" value="InterPro"/>
</dbReference>
<keyword evidence="9" id="KW-1185">Reference proteome</keyword>
<reference evidence="8" key="2">
    <citation type="submission" date="2015-06" db="UniProtKB">
        <authorList>
            <consortium name="EnsemblPlants"/>
        </authorList>
    </citation>
    <scope>IDENTIFICATION</scope>
</reference>
<feature type="transmembrane region" description="Helical" evidence="6">
    <location>
        <begin position="287"/>
        <end position="312"/>
    </location>
</feature>
<feature type="transmembrane region" description="Helical" evidence="6">
    <location>
        <begin position="721"/>
        <end position="742"/>
    </location>
</feature>
<feature type="transmembrane region" description="Helical" evidence="6">
    <location>
        <begin position="581"/>
        <end position="598"/>
    </location>
</feature>
<dbReference type="EnsemblPlants" id="ORUFI01G21270.1">
    <property type="protein sequence ID" value="ORUFI01G21270.1"/>
    <property type="gene ID" value="ORUFI01G21270"/>
</dbReference>
<accession>A0A0E0MXS7</accession>
<proteinExistence type="inferred from homology"/>
<feature type="transmembrane region" description="Helical" evidence="6">
    <location>
        <begin position="498"/>
        <end position="517"/>
    </location>
</feature>
<evidence type="ECO:0000313" key="8">
    <source>
        <dbReference type="EnsemblPlants" id="ORUFI01G21270.1"/>
    </source>
</evidence>
<feature type="transmembrane region" description="Helical" evidence="6">
    <location>
        <begin position="548"/>
        <end position="569"/>
    </location>
</feature>
<feature type="domain" description="EamA" evidence="7">
    <location>
        <begin position="377"/>
        <end position="515"/>
    </location>
</feature>
<comment type="similarity">
    <text evidence="2">Belongs to the drug/metabolite transporter (DMT) superfamily. Plant drug/metabolite exporter (P-DME) (TC 2.A.7.4) family.</text>
</comment>
<feature type="transmembrane region" description="Helical" evidence="6">
    <location>
        <begin position="471"/>
        <end position="492"/>
    </location>
</feature>
<evidence type="ECO:0000256" key="5">
    <source>
        <dbReference type="ARBA" id="ARBA00023136"/>
    </source>
</evidence>
<dbReference type="OMA" id="QITVIFF"/>
<reference evidence="9" key="1">
    <citation type="submission" date="2013-06" db="EMBL/GenBank/DDBJ databases">
        <authorList>
            <person name="Zhao Q."/>
        </authorList>
    </citation>
    <scope>NUCLEOTIDE SEQUENCE</scope>
    <source>
        <strain evidence="9">cv. W1943</strain>
    </source>
</reference>
<sequence length="886" mass="96879">MAASNLDVFEACHERLQHCARATRCTILTKVAFSQGTSTYVLVFYRNIIAAVVLLPVALAVERKTAPPLSLKVSLKLFVHALCGMESFKLKMCHGIVKISGIVFCAVGVSVLALYQGPDLKSFIKHHLFSHTNRVGTHSSRNWILGIFLQFLATLMWALWAVLQGPLLEEYPSKLLNTTLQIVFSAVQSFFMALVLERDFSRWKLGFDIGLVAIIYCHNKRSADGCGPVYCSLGEEDRRGGYQQSRRHVIAILFLVPVAFVLERKTAPPLTFKVISGAINIYSLGLSYASATSSSAIFNLLPAVAFILALLMKMESLNLKRINGIAKVSGVVLCIVGVIILAFYQGPELKSFNHHHLFRTSTVYAAATSHPATTWILGIFLTTLSTTCWALWTVLQGPMLEVYPSKLLNTTIQIVFATIQCFFIALAIERDFSRWKLHLDMGLIAVIYSGVLVSGVAYYMQVWVIDKSGPVFLAMTMPITLLVTIMLSSFVLGEAVTLGSIISGVVMVGGLYCVLWAKKSEQAAISKQQMGLLHAIKAVSPDCAQREVLVVAFFIRSIYGGVQIVTKIAFNRGMSTTVFVFYRHAIAILFLVPVAFVVERKTAPPLSYKILLKLFVHALYGIAGSVNIYGLGLSYSSATSSSAISNLLPVLAFFLAVLMGMESLNLKRIHGIAKVFGVLFSIVGVIILAFYQGPELKSLNLQHLSSRNVVPTGSTAYTTKAWTSGIFLTVLSTTSWALWTVLQGLMLEVYPSKLLNTTIQMVFATIQCFFIALAVERDFSRWKLGLDAGLIAVIYSGALVSGLAYYMQVWVIDKSGPVFLAMTMPITLIVTIVLSSFVLGEAVTLGSIISGVVMVGGLYCVLWAKKAEQAIASKEEATLPVQATQV</sequence>